<feature type="non-terminal residue" evidence="6">
    <location>
        <position position="693"/>
    </location>
</feature>
<evidence type="ECO:0000259" key="5">
    <source>
        <dbReference type="PROSITE" id="PS51718"/>
    </source>
</evidence>
<dbReference type="GO" id="GO:0003924">
    <property type="term" value="F:GTPase activity"/>
    <property type="evidence" value="ECO:0007669"/>
    <property type="project" value="InterPro"/>
</dbReference>
<comment type="similarity">
    <text evidence="3">Belongs to the TRAFAC class dynamin-like GTPase superfamily. Dynamin/Fzo/YdjA family.</text>
</comment>
<keyword evidence="4" id="KW-0175">Coiled coil</keyword>
<dbReference type="Proteomes" id="UP000478052">
    <property type="component" value="Unassembled WGS sequence"/>
</dbReference>
<dbReference type="InterPro" id="IPR003130">
    <property type="entry name" value="GED"/>
</dbReference>
<keyword evidence="2 3" id="KW-0342">GTP-binding</keyword>
<evidence type="ECO:0000313" key="7">
    <source>
        <dbReference type="Proteomes" id="UP000478052"/>
    </source>
</evidence>
<dbReference type="CDD" id="cd08771">
    <property type="entry name" value="DLP_1"/>
    <property type="match status" value="1"/>
</dbReference>
<evidence type="ECO:0000256" key="3">
    <source>
        <dbReference type="RuleBase" id="RU003932"/>
    </source>
</evidence>
<dbReference type="Gene3D" id="3.40.50.300">
    <property type="entry name" value="P-loop containing nucleotide triphosphate hydrolases"/>
    <property type="match status" value="1"/>
</dbReference>
<dbReference type="InterPro" id="IPR045063">
    <property type="entry name" value="Dynamin_N"/>
</dbReference>
<dbReference type="AlphaFoldDB" id="A0A6G0Y0Z8"/>
<evidence type="ECO:0000313" key="6">
    <source>
        <dbReference type="EMBL" id="KAF0747105.1"/>
    </source>
</evidence>
<dbReference type="InterPro" id="IPR019762">
    <property type="entry name" value="Dynamin_GTPase_CS"/>
</dbReference>
<keyword evidence="1 3" id="KW-0547">Nucleotide-binding</keyword>
<dbReference type="InterPro" id="IPR027417">
    <property type="entry name" value="P-loop_NTPase"/>
</dbReference>
<reference evidence="6 7" key="1">
    <citation type="submission" date="2019-08" db="EMBL/GenBank/DDBJ databases">
        <title>Whole genome of Aphis craccivora.</title>
        <authorList>
            <person name="Voronova N.V."/>
            <person name="Shulinski R.S."/>
            <person name="Bandarenka Y.V."/>
            <person name="Zhorov D.G."/>
            <person name="Warner D."/>
        </authorList>
    </citation>
    <scope>NUCLEOTIDE SEQUENCE [LARGE SCALE GENOMIC DNA]</scope>
    <source>
        <strain evidence="6">180601</strain>
        <tissue evidence="6">Whole Body</tissue>
    </source>
</reference>
<dbReference type="EMBL" id="VUJU01006960">
    <property type="protein sequence ID" value="KAF0747105.1"/>
    <property type="molecule type" value="Genomic_DNA"/>
</dbReference>
<dbReference type="GO" id="GO:0016020">
    <property type="term" value="C:membrane"/>
    <property type="evidence" value="ECO:0007669"/>
    <property type="project" value="TreeGrafter"/>
</dbReference>
<dbReference type="SMART" id="SM00053">
    <property type="entry name" value="DYNc"/>
    <property type="match status" value="1"/>
</dbReference>
<comment type="caution">
    <text evidence="6">The sequence shown here is derived from an EMBL/GenBank/DDBJ whole genome shotgun (WGS) entry which is preliminary data.</text>
</comment>
<protein>
    <submittedName>
        <fullName evidence="6">Dynamin-1-like protein</fullName>
    </submittedName>
</protein>
<dbReference type="Pfam" id="PF02212">
    <property type="entry name" value="GED"/>
    <property type="match status" value="1"/>
</dbReference>
<dbReference type="GO" id="GO:0005525">
    <property type="term" value="F:GTP binding"/>
    <property type="evidence" value="ECO:0007669"/>
    <property type="project" value="UniProtKB-KW"/>
</dbReference>
<dbReference type="InterPro" id="IPR000375">
    <property type="entry name" value="Dynamin_stalk"/>
</dbReference>
<dbReference type="Pfam" id="PF01031">
    <property type="entry name" value="Dynamin_M"/>
    <property type="match status" value="1"/>
</dbReference>
<dbReference type="OrthoDB" id="5061070at2759"/>
<dbReference type="PRINTS" id="PR00195">
    <property type="entry name" value="DYNAMIN"/>
</dbReference>
<dbReference type="PANTHER" id="PTHR11566:SF21">
    <property type="entry name" value="DYNAMIN RELATED PROTEIN 1, ISOFORM A"/>
    <property type="match status" value="1"/>
</dbReference>
<dbReference type="SUPFAM" id="SSF52540">
    <property type="entry name" value="P-loop containing nucleoside triphosphate hydrolases"/>
    <property type="match status" value="1"/>
</dbReference>
<feature type="coiled-coil region" evidence="4">
    <location>
        <begin position="655"/>
        <end position="682"/>
    </location>
</feature>
<dbReference type="PROSITE" id="PS00410">
    <property type="entry name" value="G_DYNAMIN_1"/>
    <property type="match status" value="1"/>
</dbReference>
<proteinExistence type="inferred from homology"/>
<dbReference type="InterPro" id="IPR022812">
    <property type="entry name" value="Dynamin"/>
</dbReference>
<evidence type="ECO:0000256" key="4">
    <source>
        <dbReference type="SAM" id="Coils"/>
    </source>
</evidence>
<dbReference type="Gene3D" id="1.20.120.1240">
    <property type="entry name" value="Dynamin, middle domain"/>
    <property type="match status" value="1"/>
</dbReference>
<dbReference type="InterPro" id="IPR001401">
    <property type="entry name" value="Dynamin_GTPase"/>
</dbReference>
<sequence>MQSLMQIVNKLQDIFSVLGEQQIVDLPQIVVVGTQSSGKSSVLESIVGRSFLPRGTGMVTRAPLVIQMIRYTEETKKSMLMSNNFDNSENSENITEWVEFLHKPNYYYSNFDSVSKEIEHTTNDLTKTNKGITKKQIVLKVHTNRYNLTFVDLPGMTKVAIGDQPPDIGKQIKELIISYAKQPNSIILAVVTANTDPSTSESIQIVKKLDPDGIRTIAVVTKLDLIDSGTLQDSHDLLCDNSHELISKRKIPAKLLGIVGVVNRSQKDINEKKSMDEALISEKKFLKTNYPDIYEKHGKEVLVQTLQTVLIRHIKKVYPKLRYDLEEMKIQLERQLLPLCKPNDQISFLTSFLKDISRSYEDTMNGNQNEVPIDAVIGGASIARIFQRKFLKKINDIDPLQNLSDENIEIILANTSGTGQCTFVNEKALQKILNRQLNYLIKPSLDCVELVRIEMLNILNSIDDKLLDSLRQYPKLNEVVQKVFKKLLDENLNSIKEFILSYIETYQVCINTANPDFIKEIINSDNEIQEEILEAVDLSKYENNYKPELILNSSKMPVFQLPDRMTQISKLNIIRSQMLNKLLSGLNNNEVSLERSEQIKLHKHLSKCYFEYIRKIVRDFIPKRINHKMINLFLKNLDKRLNEEIFQTYLKEKKIDEILSVNEGFENNRKNLETKLDTVKSALKNMVDIQYLQ</sequence>
<evidence type="ECO:0000256" key="1">
    <source>
        <dbReference type="ARBA" id="ARBA00022741"/>
    </source>
</evidence>
<dbReference type="PANTHER" id="PTHR11566">
    <property type="entry name" value="DYNAMIN"/>
    <property type="match status" value="1"/>
</dbReference>
<keyword evidence="7" id="KW-1185">Reference proteome</keyword>
<evidence type="ECO:0000256" key="2">
    <source>
        <dbReference type="ARBA" id="ARBA00023134"/>
    </source>
</evidence>
<feature type="domain" description="Dynamin-type G" evidence="5">
    <location>
        <begin position="23"/>
        <end position="319"/>
    </location>
</feature>
<dbReference type="Pfam" id="PF00350">
    <property type="entry name" value="Dynamin_N"/>
    <property type="match status" value="1"/>
</dbReference>
<dbReference type="GO" id="GO:0005737">
    <property type="term" value="C:cytoplasm"/>
    <property type="evidence" value="ECO:0007669"/>
    <property type="project" value="TreeGrafter"/>
</dbReference>
<dbReference type="InterPro" id="IPR030381">
    <property type="entry name" value="G_DYNAMIN_dom"/>
</dbReference>
<dbReference type="PROSITE" id="PS51718">
    <property type="entry name" value="G_DYNAMIN_2"/>
    <property type="match status" value="1"/>
</dbReference>
<gene>
    <name evidence="6" type="ORF">FWK35_00037123</name>
</gene>
<accession>A0A6G0Y0Z8</accession>
<dbReference type="GO" id="GO:0008017">
    <property type="term" value="F:microtubule binding"/>
    <property type="evidence" value="ECO:0007669"/>
    <property type="project" value="TreeGrafter"/>
</dbReference>
<dbReference type="GO" id="GO:0005874">
    <property type="term" value="C:microtubule"/>
    <property type="evidence" value="ECO:0007669"/>
    <property type="project" value="TreeGrafter"/>
</dbReference>
<organism evidence="6 7">
    <name type="scientific">Aphis craccivora</name>
    <name type="common">Cowpea aphid</name>
    <dbReference type="NCBI Taxonomy" id="307492"/>
    <lineage>
        <taxon>Eukaryota</taxon>
        <taxon>Metazoa</taxon>
        <taxon>Ecdysozoa</taxon>
        <taxon>Arthropoda</taxon>
        <taxon>Hexapoda</taxon>
        <taxon>Insecta</taxon>
        <taxon>Pterygota</taxon>
        <taxon>Neoptera</taxon>
        <taxon>Paraneoptera</taxon>
        <taxon>Hemiptera</taxon>
        <taxon>Sternorrhyncha</taxon>
        <taxon>Aphidomorpha</taxon>
        <taxon>Aphidoidea</taxon>
        <taxon>Aphididae</taxon>
        <taxon>Aphidini</taxon>
        <taxon>Aphis</taxon>
        <taxon>Aphis</taxon>
    </lineage>
</organism>
<name>A0A6G0Y0Z8_APHCR</name>